<keyword evidence="5" id="KW-1185">Reference proteome</keyword>
<evidence type="ECO:0000256" key="2">
    <source>
        <dbReference type="ARBA" id="ARBA00022737"/>
    </source>
</evidence>
<name>A0A674PQU8_TAKRU</name>
<dbReference type="PANTHER" id="PTHR24412">
    <property type="entry name" value="KELCH PROTEIN"/>
    <property type="match status" value="1"/>
</dbReference>
<evidence type="ECO:0000256" key="1">
    <source>
        <dbReference type="ARBA" id="ARBA00022441"/>
    </source>
</evidence>
<dbReference type="UniPathway" id="UPA00143"/>
<organism evidence="4 5">
    <name type="scientific">Takifugu rubripes</name>
    <name type="common">Japanese pufferfish</name>
    <name type="synonym">Fugu rubripes</name>
    <dbReference type="NCBI Taxonomy" id="31033"/>
    <lineage>
        <taxon>Eukaryota</taxon>
        <taxon>Metazoa</taxon>
        <taxon>Chordata</taxon>
        <taxon>Craniata</taxon>
        <taxon>Vertebrata</taxon>
        <taxon>Euteleostomi</taxon>
        <taxon>Actinopterygii</taxon>
        <taxon>Neopterygii</taxon>
        <taxon>Teleostei</taxon>
        <taxon>Neoteleostei</taxon>
        <taxon>Acanthomorphata</taxon>
        <taxon>Eupercaria</taxon>
        <taxon>Tetraodontiformes</taxon>
        <taxon>Tetradontoidea</taxon>
        <taxon>Tetraodontidae</taxon>
        <taxon>Takifugu</taxon>
    </lineage>
</organism>
<dbReference type="PROSITE" id="PS50097">
    <property type="entry name" value="BTB"/>
    <property type="match status" value="1"/>
</dbReference>
<proteinExistence type="predicted"/>
<dbReference type="PIRSF" id="PIRSF037037">
    <property type="entry name" value="Kelch-like_protein_gigaxonin"/>
    <property type="match status" value="1"/>
</dbReference>
<dbReference type="AlphaFoldDB" id="A0A674PQU8"/>
<evidence type="ECO:0000313" key="4">
    <source>
        <dbReference type="Ensembl" id="ENSTRUP00000087991.1"/>
    </source>
</evidence>
<dbReference type="FunFam" id="2.120.10.80:FF:000029">
    <property type="entry name" value="Kelch-like family member 17"/>
    <property type="match status" value="1"/>
</dbReference>
<accession>A0A674PQU8</accession>
<evidence type="ECO:0000259" key="3">
    <source>
        <dbReference type="PROSITE" id="PS50097"/>
    </source>
</evidence>
<keyword evidence="1" id="KW-0880">Kelch repeat</keyword>
<dbReference type="PRINTS" id="PR00501">
    <property type="entry name" value="KELCHREPEAT"/>
</dbReference>
<dbReference type="InterPro" id="IPR017096">
    <property type="entry name" value="BTB-kelch_protein"/>
</dbReference>
<reference evidence="4" key="2">
    <citation type="submission" date="2025-08" db="UniProtKB">
        <authorList>
            <consortium name="Ensembl"/>
        </authorList>
    </citation>
    <scope>IDENTIFICATION</scope>
</reference>
<protein>
    <submittedName>
        <fullName evidence="4">Kelch like family member 17</fullName>
    </submittedName>
</protein>
<dbReference type="SUPFAM" id="SSF54695">
    <property type="entry name" value="POZ domain"/>
    <property type="match status" value="1"/>
</dbReference>
<dbReference type="CDD" id="cd18246">
    <property type="entry name" value="BTB_POZ_KLHL17_actinfilin"/>
    <property type="match status" value="1"/>
</dbReference>
<dbReference type="Pfam" id="PF01344">
    <property type="entry name" value="Kelch_1"/>
    <property type="match status" value="4"/>
</dbReference>
<dbReference type="Proteomes" id="UP000005226">
    <property type="component" value="Chromosome 3"/>
</dbReference>
<sequence length="552" mass="61181">MMEGGMQLLNRDGHSISHNSKRHYHDSFVSMNRMRQRGLLCDIVLHVSNKEIKAHKVVLASCSPYFHAMFTNEMSESRQTHVTLHDIDPQALEQLVQYAYTAEIMVGEGNVQTLLPAASLLQLNGVRDACCKFLLSQLDPSNCLGIRAFADTHSCSDLLKSAHKYLLQHFVEVSKTEEFMLLPLKQVLDLFSSDTLNVPSEEEVYRAGLSWVKHDIDGRRQHVPWLMKCVRLPLLRRDFLISNVDTELLVRHHAECKDLLIEALKYHLMPEQRVNLYNIRTRPRRCEGASPVLFAVGQCVLEGGGSLFAIHGDCEAYDTRTDRWHMVASMSTRRARVGVAAIGNRLYAVGGYDGTSDLATIESYDPITNTWQPEVSMGTRRSCLGVAVLHGLLYAAGGYDGASSSHLATVEKYDPLNNAWTAIANMLSRRSSAGVAVLEGMLYVAGGNDGTSCLNSVERFNPKTNTWEGVAPMNIRRSTHDLVAMDGWLYAVGGNDGSSSLNSIEKYNPRSNKWVAASCMFTRRSSVGVAILELLNFPPPSSPTLSVSSTSL</sequence>
<dbReference type="SUPFAM" id="SSF117281">
    <property type="entry name" value="Kelch motif"/>
    <property type="match status" value="1"/>
</dbReference>
<dbReference type="GO" id="GO:0016567">
    <property type="term" value="P:protein ubiquitination"/>
    <property type="evidence" value="ECO:0007669"/>
    <property type="project" value="UniProtKB-UniPathway"/>
</dbReference>
<dbReference type="InterPro" id="IPR015915">
    <property type="entry name" value="Kelch-typ_b-propeller"/>
</dbReference>
<dbReference type="SMART" id="SM00612">
    <property type="entry name" value="Kelch"/>
    <property type="match status" value="5"/>
</dbReference>
<dbReference type="FunFam" id="1.25.40.420:FF:000001">
    <property type="entry name" value="Kelch-like family member 12"/>
    <property type="match status" value="1"/>
</dbReference>
<dbReference type="Gene3D" id="1.25.40.420">
    <property type="match status" value="1"/>
</dbReference>
<evidence type="ECO:0000313" key="5">
    <source>
        <dbReference type="Proteomes" id="UP000005226"/>
    </source>
</evidence>
<dbReference type="InterPro" id="IPR011705">
    <property type="entry name" value="BACK"/>
</dbReference>
<dbReference type="Gene3D" id="3.30.710.10">
    <property type="entry name" value="Potassium Channel Kv1.1, Chain A"/>
    <property type="match status" value="1"/>
</dbReference>
<dbReference type="InterPro" id="IPR000210">
    <property type="entry name" value="BTB/POZ_dom"/>
</dbReference>
<reference evidence="4 5" key="1">
    <citation type="journal article" date="2011" name="Genome Biol. Evol.">
        <title>Integration of the genetic map and genome assembly of fugu facilitates insights into distinct features of genome evolution in teleosts and mammals.</title>
        <authorList>
            <person name="Kai W."/>
            <person name="Kikuchi K."/>
            <person name="Tohari S."/>
            <person name="Chew A.K."/>
            <person name="Tay A."/>
            <person name="Fujiwara A."/>
            <person name="Hosoya S."/>
            <person name="Suetake H."/>
            <person name="Naruse K."/>
            <person name="Brenner S."/>
            <person name="Suzuki Y."/>
            <person name="Venkatesh B."/>
        </authorList>
    </citation>
    <scope>NUCLEOTIDE SEQUENCE [LARGE SCALE GENOMIC DNA]</scope>
</reference>
<dbReference type="SMART" id="SM00875">
    <property type="entry name" value="BACK"/>
    <property type="match status" value="1"/>
</dbReference>
<keyword evidence="2" id="KW-0677">Repeat</keyword>
<gene>
    <name evidence="4" type="primary">klhl17</name>
</gene>
<dbReference type="InterPro" id="IPR006652">
    <property type="entry name" value="Kelch_1"/>
</dbReference>
<dbReference type="Pfam" id="PF00651">
    <property type="entry name" value="BTB"/>
    <property type="match status" value="1"/>
</dbReference>
<dbReference type="PANTHER" id="PTHR24412:SF475">
    <property type="entry name" value="KELCH-LIKE PROTEIN 17"/>
    <property type="match status" value="1"/>
</dbReference>
<dbReference type="InterPro" id="IPR011333">
    <property type="entry name" value="SKP1/BTB/POZ_sf"/>
</dbReference>
<reference evidence="4" key="3">
    <citation type="submission" date="2025-09" db="UniProtKB">
        <authorList>
            <consortium name="Ensembl"/>
        </authorList>
    </citation>
    <scope>IDENTIFICATION</scope>
</reference>
<dbReference type="Gene3D" id="2.120.10.80">
    <property type="entry name" value="Kelch-type beta propeller"/>
    <property type="match status" value="1"/>
</dbReference>
<dbReference type="GeneTree" id="ENSGT00940000157635"/>
<dbReference type="SMART" id="SM00225">
    <property type="entry name" value="BTB"/>
    <property type="match status" value="1"/>
</dbReference>
<dbReference type="Ensembl" id="ENSTRUT00000079781.1">
    <property type="protein sequence ID" value="ENSTRUP00000087991.1"/>
    <property type="gene ID" value="ENSTRUG00000009673.3"/>
</dbReference>
<feature type="domain" description="BTB" evidence="3">
    <location>
        <begin position="41"/>
        <end position="108"/>
    </location>
</feature>
<dbReference type="FunFam" id="3.30.710.10:FF:000001">
    <property type="entry name" value="Kelch-like family member 20"/>
    <property type="match status" value="1"/>
</dbReference>
<dbReference type="Pfam" id="PF07707">
    <property type="entry name" value="BACK"/>
    <property type="match status" value="1"/>
</dbReference>